<keyword evidence="11" id="KW-0456">Lyase</keyword>
<evidence type="ECO:0000256" key="12">
    <source>
        <dbReference type="ARBA" id="ARBA00049244"/>
    </source>
</evidence>
<dbReference type="InterPro" id="IPR043519">
    <property type="entry name" value="NT_sf"/>
</dbReference>
<dbReference type="Gene3D" id="3.30.460.10">
    <property type="entry name" value="Beta Polymerase, domain 2"/>
    <property type="match status" value="1"/>
</dbReference>
<dbReference type="Gene3D" id="1.10.150.20">
    <property type="entry name" value="5' to 3' exonuclease, C-terminal subdomain"/>
    <property type="match status" value="1"/>
</dbReference>
<dbReference type="Pfam" id="PF14792">
    <property type="entry name" value="DNA_pol_B_palm"/>
    <property type="match status" value="1"/>
</dbReference>
<sequence>MPQLNRQLIDEFEKLINLTQYIYNITIDEKEKKVEMFKLNIFKNALKIIQRHPTEIKHSSDLDNYYGIGKGIKKRIDEILTTGKLSELSEAVNKKKLASIMRDAKLVDDLSAIIGIGKKTAIKLIRQYNITSLDDLIKRYKSGKIILNDKIARGLKYYKQYERKIPRSQMDEINKFIQHSIHELGAKYSAVICGSYRREKPISNDIDVLVTHADVPVKKDDDTHLQQIIDKLKADNFIVGDLVDNFKTKYMGFCKLNDYPVRRIDVRFVGNTSFPTAILYFTGSDSFNKRMRLTAKKMGYKLSEYGLYKLINKNGETVERKISINSEEDVFKILGMKYVLPRERI</sequence>
<evidence type="ECO:0000256" key="4">
    <source>
        <dbReference type="ARBA" id="ARBA00022679"/>
    </source>
</evidence>
<organism evidence="14">
    <name type="scientific">Faunusvirus sp</name>
    <dbReference type="NCBI Taxonomy" id="2487766"/>
    <lineage>
        <taxon>Viruses</taxon>
        <taxon>Varidnaviria</taxon>
        <taxon>Bamfordvirae</taxon>
        <taxon>Nucleocytoviricota</taxon>
        <taxon>Megaviricetes</taxon>
        <taxon>Imitervirales</taxon>
        <taxon>Mimiviridae</taxon>
    </lineage>
</organism>
<dbReference type="PROSITE" id="PS00522">
    <property type="entry name" value="DNA_POLYMERASE_X"/>
    <property type="match status" value="1"/>
</dbReference>
<evidence type="ECO:0000256" key="2">
    <source>
        <dbReference type="ARBA" id="ARBA00012417"/>
    </source>
</evidence>
<evidence type="ECO:0000256" key="11">
    <source>
        <dbReference type="ARBA" id="ARBA00023239"/>
    </source>
</evidence>
<dbReference type="CDD" id="cd00141">
    <property type="entry name" value="NT_POLXc"/>
    <property type="match status" value="1"/>
</dbReference>
<dbReference type="GO" id="GO:0006260">
    <property type="term" value="P:DNA replication"/>
    <property type="evidence" value="ECO:0007669"/>
    <property type="project" value="UniProtKB-KW"/>
</dbReference>
<dbReference type="InterPro" id="IPR022312">
    <property type="entry name" value="DNA_pol_X"/>
</dbReference>
<keyword evidence="8" id="KW-0239">DNA-directed DNA polymerase</keyword>
<dbReference type="GO" id="GO:0016829">
    <property type="term" value="F:lyase activity"/>
    <property type="evidence" value="ECO:0007669"/>
    <property type="project" value="UniProtKB-KW"/>
</dbReference>
<dbReference type="InterPro" id="IPR019843">
    <property type="entry name" value="DNA_pol-X_BS"/>
</dbReference>
<dbReference type="SUPFAM" id="SSF81301">
    <property type="entry name" value="Nucleotidyltransferase"/>
    <property type="match status" value="1"/>
</dbReference>
<dbReference type="InterPro" id="IPR029398">
    <property type="entry name" value="PolB_thumb"/>
</dbReference>
<dbReference type="Gene3D" id="1.10.150.110">
    <property type="entry name" value="DNA polymerase beta, N-terminal domain-like"/>
    <property type="match status" value="1"/>
</dbReference>
<dbReference type="InterPro" id="IPR010996">
    <property type="entry name" value="HHH_MUS81"/>
</dbReference>
<dbReference type="InterPro" id="IPR027421">
    <property type="entry name" value="DNA_pol_lamdba_lyase_dom_sf"/>
</dbReference>
<dbReference type="Pfam" id="PF14791">
    <property type="entry name" value="DNA_pol_B_thumb"/>
    <property type="match status" value="1"/>
</dbReference>
<dbReference type="SUPFAM" id="SSF81585">
    <property type="entry name" value="PsbU/PolX domain-like"/>
    <property type="match status" value="1"/>
</dbReference>
<evidence type="ECO:0000313" key="14">
    <source>
        <dbReference type="EMBL" id="AYV79763.1"/>
    </source>
</evidence>
<reference evidence="14" key="1">
    <citation type="submission" date="2018-10" db="EMBL/GenBank/DDBJ databases">
        <title>Hidden diversity of soil giant viruses.</title>
        <authorList>
            <person name="Schulz F."/>
            <person name="Alteio L."/>
            <person name="Goudeau D."/>
            <person name="Ryan E.M."/>
            <person name="Malmstrom R.R."/>
            <person name="Blanchard J."/>
            <person name="Woyke T."/>
        </authorList>
    </citation>
    <scope>NUCLEOTIDE SEQUENCE</scope>
    <source>
        <strain evidence="14">FNV1</strain>
    </source>
</reference>
<dbReference type="Gene3D" id="3.30.210.10">
    <property type="entry name" value="DNA polymerase, thumb domain"/>
    <property type="match status" value="1"/>
</dbReference>
<keyword evidence="5" id="KW-0548">Nucleotidyltransferase</keyword>
<feature type="domain" description="DNA-directed DNA polymerase X" evidence="13">
    <location>
        <begin position="3"/>
        <end position="345"/>
    </location>
</feature>
<dbReference type="InterPro" id="IPR028207">
    <property type="entry name" value="DNA_pol_B_palm_palm"/>
</dbReference>
<evidence type="ECO:0000256" key="10">
    <source>
        <dbReference type="ARBA" id="ARBA00023204"/>
    </source>
</evidence>
<protein>
    <recommendedName>
        <fullName evidence="2">DNA-directed DNA polymerase</fullName>
        <ecNumber evidence="2">2.7.7.7</ecNumber>
    </recommendedName>
</protein>
<dbReference type="EC" id="2.7.7.7" evidence="2"/>
<dbReference type="EMBL" id="MK072178">
    <property type="protein sequence ID" value="AYV79763.1"/>
    <property type="molecule type" value="Genomic_DNA"/>
</dbReference>
<dbReference type="GO" id="GO:0003887">
    <property type="term" value="F:DNA-directed DNA polymerase activity"/>
    <property type="evidence" value="ECO:0007669"/>
    <property type="project" value="UniProtKB-KW"/>
</dbReference>
<keyword evidence="3" id="KW-0237">DNA synthesis</keyword>
<dbReference type="GO" id="GO:0003677">
    <property type="term" value="F:DNA binding"/>
    <property type="evidence" value="ECO:0007669"/>
    <property type="project" value="UniProtKB-KW"/>
</dbReference>
<evidence type="ECO:0000259" key="13">
    <source>
        <dbReference type="SMART" id="SM00483"/>
    </source>
</evidence>
<dbReference type="InterPro" id="IPR037160">
    <property type="entry name" value="DNA_Pol_thumb_sf"/>
</dbReference>
<dbReference type="SUPFAM" id="SSF47802">
    <property type="entry name" value="DNA polymerase beta, N-terminal domain-like"/>
    <property type="match status" value="1"/>
</dbReference>
<dbReference type="PRINTS" id="PR00870">
    <property type="entry name" value="DNAPOLXBETA"/>
</dbReference>
<comment type="catalytic activity">
    <reaction evidence="12">
        <text>DNA(n) + a 2'-deoxyribonucleoside 5'-triphosphate = DNA(n+1) + diphosphate</text>
        <dbReference type="Rhea" id="RHEA:22508"/>
        <dbReference type="Rhea" id="RHEA-COMP:17339"/>
        <dbReference type="Rhea" id="RHEA-COMP:17340"/>
        <dbReference type="ChEBI" id="CHEBI:33019"/>
        <dbReference type="ChEBI" id="CHEBI:61560"/>
        <dbReference type="ChEBI" id="CHEBI:173112"/>
        <dbReference type="EC" id="2.7.7.7"/>
    </reaction>
</comment>
<dbReference type="FunFam" id="3.30.210.10:FF:000002">
    <property type="entry name" value="DNA polymerase"/>
    <property type="match status" value="1"/>
</dbReference>
<dbReference type="PANTHER" id="PTHR11276:SF28">
    <property type="entry name" value="DNA POLYMERASE LAMBDA"/>
    <property type="match status" value="1"/>
</dbReference>
<evidence type="ECO:0000256" key="6">
    <source>
        <dbReference type="ARBA" id="ARBA00022705"/>
    </source>
</evidence>
<name>A0A3G5A1M4_9VIRU</name>
<dbReference type="Pfam" id="PF14716">
    <property type="entry name" value="HHH_8"/>
    <property type="match status" value="1"/>
</dbReference>
<dbReference type="PRINTS" id="PR00869">
    <property type="entry name" value="DNAPOLX"/>
</dbReference>
<dbReference type="InterPro" id="IPR002008">
    <property type="entry name" value="DNA_pol_X_beta-like"/>
</dbReference>
<dbReference type="GO" id="GO:0006303">
    <property type="term" value="P:double-strand break repair via nonhomologous end joining"/>
    <property type="evidence" value="ECO:0007669"/>
    <property type="project" value="TreeGrafter"/>
</dbReference>
<comment type="similarity">
    <text evidence="1">Belongs to the DNA polymerase type-X family.</text>
</comment>
<gene>
    <name evidence="14" type="ORF">Faunusvirus47_4</name>
</gene>
<evidence type="ECO:0000256" key="3">
    <source>
        <dbReference type="ARBA" id="ARBA00022634"/>
    </source>
</evidence>
<dbReference type="SMART" id="SM00483">
    <property type="entry name" value="POLXc"/>
    <property type="match status" value="1"/>
</dbReference>
<proteinExistence type="inferred from homology"/>
<evidence type="ECO:0000256" key="5">
    <source>
        <dbReference type="ARBA" id="ARBA00022695"/>
    </source>
</evidence>
<keyword evidence="7" id="KW-0227">DNA damage</keyword>
<evidence type="ECO:0000256" key="1">
    <source>
        <dbReference type="ARBA" id="ARBA00008323"/>
    </source>
</evidence>
<keyword evidence="4" id="KW-0808">Transferase</keyword>
<evidence type="ECO:0000256" key="8">
    <source>
        <dbReference type="ARBA" id="ARBA00022932"/>
    </source>
</evidence>
<evidence type="ECO:0000256" key="7">
    <source>
        <dbReference type="ARBA" id="ARBA00022763"/>
    </source>
</evidence>
<dbReference type="PANTHER" id="PTHR11276">
    <property type="entry name" value="DNA POLYMERASE TYPE-X FAMILY MEMBER"/>
    <property type="match status" value="1"/>
</dbReference>
<keyword evidence="10" id="KW-0234">DNA repair</keyword>
<keyword evidence="9" id="KW-0238">DNA-binding</keyword>
<accession>A0A3G5A1M4</accession>
<keyword evidence="6" id="KW-0235">DNA replication</keyword>
<evidence type="ECO:0000256" key="9">
    <source>
        <dbReference type="ARBA" id="ARBA00023125"/>
    </source>
</evidence>
<dbReference type="InterPro" id="IPR002054">
    <property type="entry name" value="DNA-dir_DNA_pol_X"/>
</dbReference>